<dbReference type="AlphaFoldDB" id="A0AAJ0DN83"/>
<feature type="transmembrane region" description="Helical" evidence="1">
    <location>
        <begin position="88"/>
        <end position="108"/>
    </location>
</feature>
<evidence type="ECO:0008006" key="4">
    <source>
        <dbReference type="Google" id="ProtNLM"/>
    </source>
</evidence>
<reference evidence="2" key="1">
    <citation type="submission" date="2023-04" db="EMBL/GenBank/DDBJ databases">
        <title>Black Yeasts Isolated from many extreme environments.</title>
        <authorList>
            <person name="Coleine C."/>
            <person name="Stajich J.E."/>
            <person name="Selbmann L."/>
        </authorList>
    </citation>
    <scope>NUCLEOTIDE SEQUENCE</scope>
    <source>
        <strain evidence="2">CCFEE 5312</strain>
    </source>
</reference>
<keyword evidence="3" id="KW-1185">Reference proteome</keyword>
<dbReference type="Proteomes" id="UP001271007">
    <property type="component" value="Unassembled WGS sequence"/>
</dbReference>
<evidence type="ECO:0000313" key="2">
    <source>
        <dbReference type="EMBL" id="KAK3053083.1"/>
    </source>
</evidence>
<dbReference type="InterPro" id="IPR018815">
    <property type="entry name" value="Incr_loss_mito_DNA_1"/>
</dbReference>
<dbReference type="PANTHER" id="PTHR28029:SF1">
    <property type="entry name" value="PROTEIN ILM1"/>
    <property type="match status" value="1"/>
</dbReference>
<sequence length="174" mass="19701">MALLSVFTIIRAVSLFHLTAAFLFLTNPRAIADQNVIFVLGEAIRVPHVTSLDKPNEASAFIAILLAFIGLIDLTAASLNEETSLEYWLSNVPVRLVFLFSLTGYIYLFKEDGLLGSSAIRQEGAGDMVRNSMVFAWAFMETAAWFWIFTSLRDERREALRRRVEKLHAEEDRL</sequence>
<accession>A0AAJ0DN83</accession>
<keyword evidence="1" id="KW-0812">Transmembrane</keyword>
<keyword evidence="1" id="KW-1133">Transmembrane helix</keyword>
<dbReference type="PANTHER" id="PTHR28029">
    <property type="entry name" value="PROTEIN ILM1"/>
    <property type="match status" value="1"/>
</dbReference>
<gene>
    <name evidence="2" type="ORF">LTR09_005709</name>
</gene>
<feature type="transmembrane region" description="Helical" evidence="1">
    <location>
        <begin position="134"/>
        <end position="152"/>
    </location>
</feature>
<evidence type="ECO:0000256" key="1">
    <source>
        <dbReference type="SAM" id="Phobius"/>
    </source>
</evidence>
<dbReference type="EMBL" id="JAWDJX010000017">
    <property type="protein sequence ID" value="KAK3053083.1"/>
    <property type="molecule type" value="Genomic_DNA"/>
</dbReference>
<dbReference type="Pfam" id="PF10311">
    <property type="entry name" value="Ilm1"/>
    <property type="match status" value="1"/>
</dbReference>
<name>A0AAJ0DN83_9PEZI</name>
<comment type="caution">
    <text evidence="2">The sequence shown here is derived from an EMBL/GenBank/DDBJ whole genome shotgun (WGS) entry which is preliminary data.</text>
</comment>
<protein>
    <recommendedName>
        <fullName evidence="4">Increased loss of mitochondrial DNA protein 1</fullName>
    </recommendedName>
</protein>
<evidence type="ECO:0000313" key="3">
    <source>
        <dbReference type="Proteomes" id="UP001271007"/>
    </source>
</evidence>
<keyword evidence="1" id="KW-0472">Membrane</keyword>
<organism evidence="2 3">
    <name type="scientific">Extremus antarcticus</name>
    <dbReference type="NCBI Taxonomy" id="702011"/>
    <lineage>
        <taxon>Eukaryota</taxon>
        <taxon>Fungi</taxon>
        <taxon>Dikarya</taxon>
        <taxon>Ascomycota</taxon>
        <taxon>Pezizomycotina</taxon>
        <taxon>Dothideomycetes</taxon>
        <taxon>Dothideomycetidae</taxon>
        <taxon>Mycosphaerellales</taxon>
        <taxon>Extremaceae</taxon>
        <taxon>Extremus</taxon>
    </lineage>
</organism>
<feature type="transmembrane region" description="Helical" evidence="1">
    <location>
        <begin position="58"/>
        <end position="76"/>
    </location>
</feature>
<proteinExistence type="predicted"/>